<protein>
    <submittedName>
        <fullName evidence="1">Uncharacterized protein</fullName>
    </submittedName>
</protein>
<name>A0A0A9DVH6_ARUDO</name>
<reference evidence="1" key="1">
    <citation type="submission" date="2014-09" db="EMBL/GenBank/DDBJ databases">
        <authorList>
            <person name="Magalhaes I.L.F."/>
            <person name="Oliveira U."/>
            <person name="Santos F.R."/>
            <person name="Vidigal T.H.D.A."/>
            <person name="Brescovit A.D."/>
            <person name="Santos A.J."/>
        </authorList>
    </citation>
    <scope>NUCLEOTIDE SEQUENCE</scope>
    <source>
        <tissue evidence="1">Shoot tissue taken approximately 20 cm above the soil surface</tissue>
    </source>
</reference>
<evidence type="ECO:0000313" key="1">
    <source>
        <dbReference type="EMBL" id="JAD87782.1"/>
    </source>
</evidence>
<reference evidence="1" key="2">
    <citation type="journal article" date="2015" name="Data Brief">
        <title>Shoot transcriptome of the giant reed, Arundo donax.</title>
        <authorList>
            <person name="Barrero R.A."/>
            <person name="Guerrero F.D."/>
            <person name="Moolhuijzen P."/>
            <person name="Goolsby J.A."/>
            <person name="Tidwell J."/>
            <person name="Bellgard S.E."/>
            <person name="Bellgard M.I."/>
        </authorList>
    </citation>
    <scope>NUCLEOTIDE SEQUENCE</scope>
    <source>
        <tissue evidence="1">Shoot tissue taken approximately 20 cm above the soil surface</tissue>
    </source>
</reference>
<accession>A0A0A9DVH6</accession>
<dbReference type="AlphaFoldDB" id="A0A0A9DVH6"/>
<organism evidence="1">
    <name type="scientific">Arundo donax</name>
    <name type="common">Giant reed</name>
    <name type="synonym">Donax arundinaceus</name>
    <dbReference type="NCBI Taxonomy" id="35708"/>
    <lineage>
        <taxon>Eukaryota</taxon>
        <taxon>Viridiplantae</taxon>
        <taxon>Streptophyta</taxon>
        <taxon>Embryophyta</taxon>
        <taxon>Tracheophyta</taxon>
        <taxon>Spermatophyta</taxon>
        <taxon>Magnoliopsida</taxon>
        <taxon>Liliopsida</taxon>
        <taxon>Poales</taxon>
        <taxon>Poaceae</taxon>
        <taxon>PACMAD clade</taxon>
        <taxon>Arundinoideae</taxon>
        <taxon>Arundineae</taxon>
        <taxon>Arundo</taxon>
    </lineage>
</organism>
<dbReference type="EMBL" id="GBRH01210113">
    <property type="protein sequence ID" value="JAD87782.1"/>
    <property type="molecule type" value="Transcribed_RNA"/>
</dbReference>
<proteinExistence type="predicted"/>
<sequence>MEGRTLLLKDRIGSFYPIKRHLKTVGRRSQKIGRARRSALVISVVSMKKYSVAGAYPTGRDQNRDGQKSMLMPLFTLKRVEEPLALLCDLIEERC</sequence>